<feature type="domain" description="Metallo-beta-lactamase" evidence="1">
    <location>
        <begin position="74"/>
        <end position="253"/>
    </location>
</feature>
<dbReference type="Gene3D" id="3.60.15.10">
    <property type="entry name" value="Ribonuclease Z/Hydroxyacylglutathione hydrolase-like"/>
    <property type="match status" value="1"/>
</dbReference>
<evidence type="ECO:0000313" key="2">
    <source>
        <dbReference type="EMBL" id="EZF55388.1"/>
    </source>
</evidence>
<accession>A0A022WBB0</accession>
<dbReference type="HOGENOM" id="CLU_047034_1_0_1"/>
<reference evidence="2" key="1">
    <citation type="submission" date="2014-02" db="EMBL/GenBank/DDBJ databases">
        <title>The Genome Sequence of Trichophyton rubrum (morphotype fischeri) CBS 288.86.</title>
        <authorList>
            <consortium name="The Broad Institute Genomics Platform"/>
            <person name="Cuomo C.A."/>
            <person name="White T.C."/>
            <person name="Graser Y."/>
            <person name="Martinez-Rossi N."/>
            <person name="Heitman J."/>
            <person name="Young S.K."/>
            <person name="Zeng Q."/>
            <person name="Gargeya S."/>
            <person name="Abouelleil A."/>
            <person name="Alvarado L."/>
            <person name="Chapman S.B."/>
            <person name="Gainer-Dewar J."/>
            <person name="Goldberg J."/>
            <person name="Griggs A."/>
            <person name="Gujja S."/>
            <person name="Hansen M."/>
            <person name="Howarth C."/>
            <person name="Imamovic A."/>
            <person name="Larimer J."/>
            <person name="Martinez D."/>
            <person name="Murphy C."/>
            <person name="Pearson M.D."/>
            <person name="Persinoti G."/>
            <person name="Poon T."/>
            <person name="Priest M."/>
            <person name="Roberts A.D."/>
            <person name="Saif S."/>
            <person name="Shea T.D."/>
            <person name="Sykes S.N."/>
            <person name="Wortman J."/>
            <person name="Nusbaum C."/>
            <person name="Birren B."/>
        </authorList>
    </citation>
    <scope>NUCLEOTIDE SEQUENCE [LARGE SCALE GENOMIC DNA]</scope>
    <source>
        <strain evidence="2">CBS 288.86</strain>
    </source>
</reference>
<dbReference type="EMBL" id="KK207751">
    <property type="protein sequence ID" value="EZF55388.1"/>
    <property type="molecule type" value="Genomic_DNA"/>
</dbReference>
<evidence type="ECO:0000259" key="1">
    <source>
        <dbReference type="SMART" id="SM00849"/>
    </source>
</evidence>
<dbReference type="AlphaFoldDB" id="A0A022WBB0"/>
<name>A0A022WBB0_TRIRU</name>
<sequence>MDLPICGTCGAQYSTSSVKSCKICDDPRQYVPLQGQWWTTLRSLQESGKYQNVFHEYEKSGLVSIVTVPTVAIGQRAFLCRTPSGNVLWDCISYIDNETVRHIHELGGIQAIAISHPHFYSTAIHWAEAFNCPVYYSAEDEQWVQRFSEGGPLRVAVGSEPQCHPGTHQILWEGEQLSLLNGRIKILKAGGHFPGSAVLFWEDERRLLVADTIMVVPSGVYHVDRQPGTISYTFMWSYPNLIPLFPDAIHRIWKTVAPLDFEHVHGAFNDRETIGNSKKRVLESAQIYVKAMGYADHPIHGEAI</sequence>
<dbReference type="PANTHER" id="PTHR36839:SF1">
    <property type="entry name" value="METALLO-BETA-LACTAMASE FAMILY PROTEIN (AFU_ORTHOLOGUE AFUA_5G12770)"/>
    <property type="match status" value="1"/>
</dbReference>
<dbReference type="Pfam" id="PF00753">
    <property type="entry name" value="Lactamase_B"/>
    <property type="match status" value="1"/>
</dbReference>
<dbReference type="InterPro" id="IPR001279">
    <property type="entry name" value="Metallo-B-lactamas"/>
</dbReference>
<dbReference type="OrthoDB" id="17458at2759"/>
<gene>
    <name evidence="2" type="ORF">H103_02023</name>
</gene>
<protein>
    <recommendedName>
        <fullName evidence="1">Metallo-beta-lactamase domain-containing protein</fullName>
    </recommendedName>
</protein>
<dbReference type="SMART" id="SM00849">
    <property type="entry name" value="Lactamase_B"/>
    <property type="match status" value="1"/>
</dbReference>
<dbReference type="SUPFAM" id="SSF56281">
    <property type="entry name" value="Metallo-hydrolase/oxidoreductase"/>
    <property type="match status" value="1"/>
</dbReference>
<dbReference type="InterPro" id="IPR036866">
    <property type="entry name" value="RibonucZ/Hydroxyglut_hydro"/>
</dbReference>
<proteinExistence type="predicted"/>
<dbReference type="Proteomes" id="UP000023758">
    <property type="component" value="Unassembled WGS sequence"/>
</dbReference>
<dbReference type="PANTHER" id="PTHR36839">
    <property type="entry name" value="METALLO-BETA-LACTAMASE FAMILY PROTEIN (AFU_ORTHOLOGUE AFUA_5G12770)"/>
    <property type="match status" value="1"/>
</dbReference>
<organism evidence="2">
    <name type="scientific">Trichophyton rubrum CBS 288.86</name>
    <dbReference type="NCBI Taxonomy" id="1215330"/>
    <lineage>
        <taxon>Eukaryota</taxon>
        <taxon>Fungi</taxon>
        <taxon>Dikarya</taxon>
        <taxon>Ascomycota</taxon>
        <taxon>Pezizomycotina</taxon>
        <taxon>Eurotiomycetes</taxon>
        <taxon>Eurotiomycetidae</taxon>
        <taxon>Onygenales</taxon>
        <taxon>Arthrodermataceae</taxon>
        <taxon>Trichophyton</taxon>
    </lineage>
</organism>